<dbReference type="Proteomes" id="UP000281128">
    <property type="component" value="Unassembled WGS sequence"/>
</dbReference>
<comment type="caution">
    <text evidence="2">The sequence shown here is derived from an EMBL/GenBank/DDBJ whole genome shotgun (WGS) entry which is preliminary data.</text>
</comment>
<dbReference type="PANTHER" id="PTHR22916:SF3">
    <property type="entry name" value="UDP-GLCNAC:BETAGAL BETA-1,3-N-ACETYLGLUCOSAMINYLTRANSFERASE-LIKE PROTEIN 1"/>
    <property type="match status" value="1"/>
</dbReference>
<evidence type="ECO:0000313" key="3">
    <source>
        <dbReference type="Proteomes" id="UP000281128"/>
    </source>
</evidence>
<dbReference type="Pfam" id="PF00535">
    <property type="entry name" value="Glycos_transf_2"/>
    <property type="match status" value="1"/>
</dbReference>
<dbReference type="OrthoDB" id="9807795at2"/>
<feature type="domain" description="Glycosyltransferase 2-like" evidence="1">
    <location>
        <begin position="13"/>
        <end position="159"/>
    </location>
</feature>
<keyword evidence="2" id="KW-0808">Transferase</keyword>
<organism evidence="2 3">
    <name type="scientific">Roseovarius spongiae</name>
    <dbReference type="NCBI Taxonomy" id="2320272"/>
    <lineage>
        <taxon>Bacteria</taxon>
        <taxon>Pseudomonadati</taxon>
        <taxon>Pseudomonadota</taxon>
        <taxon>Alphaproteobacteria</taxon>
        <taxon>Rhodobacterales</taxon>
        <taxon>Roseobacteraceae</taxon>
        <taxon>Roseovarius</taxon>
    </lineage>
</organism>
<dbReference type="InterPro" id="IPR029044">
    <property type="entry name" value="Nucleotide-diphossugar_trans"/>
</dbReference>
<protein>
    <submittedName>
        <fullName evidence="2">Glycosyltransferase</fullName>
    </submittedName>
</protein>
<gene>
    <name evidence="2" type="ORF">D6850_18010</name>
</gene>
<reference evidence="2 3" key="1">
    <citation type="submission" date="2018-09" db="EMBL/GenBank/DDBJ databases">
        <title>Roseovarius spongiae sp. nov., isolated from a marine sponge.</title>
        <authorList>
            <person name="Zhuang L."/>
            <person name="Luo L."/>
        </authorList>
    </citation>
    <scope>NUCLEOTIDE SEQUENCE [LARGE SCALE GENOMIC DNA]</scope>
    <source>
        <strain evidence="2 3">HN-E21</strain>
    </source>
</reference>
<dbReference type="InterPro" id="IPR001173">
    <property type="entry name" value="Glyco_trans_2-like"/>
</dbReference>
<sequence>MTETTGRPLVTFAVIAYNQERYIREAIEGAFAQTYEPLEIILSDDCSPDRTYEIMQEMAAAYDGPHRVVLNRNEPNLGMVPHIDRVMEIATGGYVLINAGDDVSLPKRAEKHAKVWIESSRSIKLIHSIAYRVTKDRVKFGMRRPNPRIIESPTPLTLVKYRTCALGATVGLDKEIFDKFGPLGGAKTEDRIMAFRATLLGEIHFIEEPLVEYRMGGVSEGNENMTGLSLLYGIGHTGRYWAISNDEHILEAYSDFEYPDKSEVEDICRRRLPVLKFATELAQTSHISRFLMAPRALKISMASKNLAALVYWVSYTFDFLYIPYVNAKNNIKIQLKRFIRAYT</sequence>
<proteinExistence type="predicted"/>
<dbReference type="Gene3D" id="3.90.550.10">
    <property type="entry name" value="Spore Coat Polysaccharide Biosynthesis Protein SpsA, Chain A"/>
    <property type="match status" value="1"/>
</dbReference>
<accession>A0A3A8B1I2</accession>
<evidence type="ECO:0000313" key="2">
    <source>
        <dbReference type="EMBL" id="RKF12370.1"/>
    </source>
</evidence>
<dbReference type="SUPFAM" id="SSF53448">
    <property type="entry name" value="Nucleotide-diphospho-sugar transferases"/>
    <property type="match status" value="1"/>
</dbReference>
<dbReference type="EMBL" id="RAPE01000008">
    <property type="protein sequence ID" value="RKF12370.1"/>
    <property type="molecule type" value="Genomic_DNA"/>
</dbReference>
<dbReference type="GO" id="GO:0016758">
    <property type="term" value="F:hexosyltransferase activity"/>
    <property type="evidence" value="ECO:0007669"/>
    <property type="project" value="UniProtKB-ARBA"/>
</dbReference>
<dbReference type="AlphaFoldDB" id="A0A3A8B1I2"/>
<dbReference type="RefSeq" id="WP_121169012.1">
    <property type="nucleotide sequence ID" value="NZ_RAPE01000008.1"/>
</dbReference>
<evidence type="ECO:0000259" key="1">
    <source>
        <dbReference type="Pfam" id="PF00535"/>
    </source>
</evidence>
<keyword evidence="3" id="KW-1185">Reference proteome</keyword>
<dbReference type="PANTHER" id="PTHR22916">
    <property type="entry name" value="GLYCOSYLTRANSFERASE"/>
    <property type="match status" value="1"/>
</dbReference>
<name>A0A3A8B1I2_9RHOB</name>